<comment type="caution">
    <text evidence="10">The sequence shown here is derived from an EMBL/GenBank/DDBJ whole genome shotgun (WGS) entry which is preliminary data.</text>
</comment>
<evidence type="ECO:0000256" key="6">
    <source>
        <dbReference type="ARBA" id="ARBA00023160"/>
    </source>
</evidence>
<dbReference type="SUPFAM" id="SSF51230">
    <property type="entry name" value="Single hybrid motif"/>
    <property type="match status" value="1"/>
</dbReference>
<dbReference type="RefSeq" id="WP_167924791.1">
    <property type="nucleotide sequence ID" value="NZ_JAATVY010000004.1"/>
</dbReference>
<dbReference type="Pfam" id="PF00364">
    <property type="entry name" value="Biotin_lipoyl"/>
    <property type="match status" value="1"/>
</dbReference>
<name>A0ABX0XXB1_9ACTN</name>
<dbReference type="InterPro" id="IPR000089">
    <property type="entry name" value="Biotin_lipoyl"/>
</dbReference>
<dbReference type="InterPro" id="IPR001249">
    <property type="entry name" value="AcCoA_biotinCC"/>
</dbReference>
<dbReference type="InterPro" id="IPR011053">
    <property type="entry name" value="Single_hybrid_motif"/>
</dbReference>
<comment type="pathway">
    <text evidence="1 8">Lipid metabolism; fatty acid biosynthesis.</text>
</comment>
<evidence type="ECO:0000256" key="8">
    <source>
        <dbReference type="RuleBase" id="RU364072"/>
    </source>
</evidence>
<keyword evidence="11" id="KW-1185">Reference proteome</keyword>
<keyword evidence="5 8" id="KW-0443">Lipid metabolism</keyword>
<keyword evidence="3 8" id="KW-0444">Lipid biosynthesis</keyword>
<dbReference type="EMBL" id="JAATVY010000004">
    <property type="protein sequence ID" value="NJC69927.1"/>
    <property type="molecule type" value="Genomic_DNA"/>
</dbReference>
<feature type="domain" description="Lipoyl-binding" evidence="9">
    <location>
        <begin position="78"/>
        <end position="154"/>
    </location>
</feature>
<evidence type="ECO:0000313" key="10">
    <source>
        <dbReference type="EMBL" id="NJC69927.1"/>
    </source>
</evidence>
<evidence type="ECO:0000256" key="3">
    <source>
        <dbReference type="ARBA" id="ARBA00022516"/>
    </source>
</evidence>
<comment type="function">
    <text evidence="8">This protein is a component of the acetyl coenzyme A carboxylase complex; first, biotin carboxylase catalyzes the carboxylation of the carrier protein and then the transcarboxylase transfers the carboxyl group to form malonyl-CoA.</text>
</comment>
<accession>A0ABX0XXB1</accession>
<evidence type="ECO:0000256" key="4">
    <source>
        <dbReference type="ARBA" id="ARBA00022832"/>
    </source>
</evidence>
<evidence type="ECO:0000259" key="9">
    <source>
        <dbReference type="PROSITE" id="PS50968"/>
    </source>
</evidence>
<gene>
    <name evidence="10" type="ORF">HC031_09400</name>
</gene>
<proteinExistence type="predicted"/>
<evidence type="ECO:0000256" key="1">
    <source>
        <dbReference type="ARBA" id="ARBA00005194"/>
    </source>
</evidence>
<dbReference type="PROSITE" id="PS00188">
    <property type="entry name" value="BIOTIN"/>
    <property type="match status" value="1"/>
</dbReference>
<reference evidence="10 11" key="1">
    <citation type="submission" date="2020-03" db="EMBL/GenBank/DDBJ databases">
        <title>WGS of the type strain of Planosporangium spp.</title>
        <authorList>
            <person name="Thawai C."/>
        </authorList>
    </citation>
    <scope>NUCLEOTIDE SEQUENCE [LARGE SCALE GENOMIC DNA]</scope>
    <source>
        <strain evidence="10 11">TBRC 5610</strain>
    </source>
</reference>
<evidence type="ECO:0000256" key="5">
    <source>
        <dbReference type="ARBA" id="ARBA00023098"/>
    </source>
</evidence>
<keyword evidence="7 8" id="KW-0092">Biotin</keyword>
<evidence type="ECO:0000256" key="2">
    <source>
        <dbReference type="ARBA" id="ARBA00017562"/>
    </source>
</evidence>
<evidence type="ECO:0000313" key="11">
    <source>
        <dbReference type="Proteomes" id="UP000722989"/>
    </source>
</evidence>
<organism evidence="10 11">
    <name type="scientific">Planosporangium thailandense</name>
    <dbReference type="NCBI Taxonomy" id="765197"/>
    <lineage>
        <taxon>Bacteria</taxon>
        <taxon>Bacillati</taxon>
        <taxon>Actinomycetota</taxon>
        <taxon>Actinomycetes</taxon>
        <taxon>Micromonosporales</taxon>
        <taxon>Micromonosporaceae</taxon>
        <taxon>Planosporangium</taxon>
    </lineage>
</organism>
<dbReference type="Gene3D" id="2.40.50.100">
    <property type="match status" value="1"/>
</dbReference>
<dbReference type="PANTHER" id="PTHR45266:SF3">
    <property type="entry name" value="OXALOACETATE DECARBOXYLASE ALPHA CHAIN"/>
    <property type="match status" value="1"/>
</dbReference>
<dbReference type="InterPro" id="IPR050709">
    <property type="entry name" value="Biotin_Carboxyl_Carrier/Decarb"/>
</dbReference>
<evidence type="ECO:0000256" key="7">
    <source>
        <dbReference type="ARBA" id="ARBA00023267"/>
    </source>
</evidence>
<dbReference type="CDD" id="cd06850">
    <property type="entry name" value="biotinyl_domain"/>
    <property type="match status" value="1"/>
</dbReference>
<dbReference type="Proteomes" id="UP000722989">
    <property type="component" value="Unassembled WGS sequence"/>
</dbReference>
<sequence>MTENAGNLAEVLDVLHHSVGRMLSLSPTTPTNLRVTAGDVGVELTWQHGVVAGVNLAADPGDPTNGHSEPVSAEDDARSYVSAPTVGVFYHAPEPGAPPLVQVGQSVDSGQQVGIVEAMKTMIPVIADRVGTVAEVLVPDATSVEYGQRLLAITPLGDD</sequence>
<protein>
    <recommendedName>
        <fullName evidence="2 8">Biotin carboxyl carrier protein of acetyl-CoA carboxylase</fullName>
    </recommendedName>
</protein>
<dbReference type="PROSITE" id="PS50968">
    <property type="entry name" value="BIOTINYL_LIPOYL"/>
    <property type="match status" value="1"/>
</dbReference>
<keyword evidence="6 8" id="KW-0275">Fatty acid biosynthesis</keyword>
<dbReference type="PRINTS" id="PR01071">
    <property type="entry name" value="ACOABIOTINCC"/>
</dbReference>
<dbReference type="PANTHER" id="PTHR45266">
    <property type="entry name" value="OXALOACETATE DECARBOXYLASE ALPHA CHAIN"/>
    <property type="match status" value="1"/>
</dbReference>
<dbReference type="InterPro" id="IPR001882">
    <property type="entry name" value="Biotin_BS"/>
</dbReference>
<keyword evidence="4 8" id="KW-0276">Fatty acid metabolism</keyword>